<keyword evidence="2 11" id="KW-0235">DNA replication</keyword>
<comment type="similarity">
    <text evidence="1 11">Belongs to the helicase family. UvrD subfamily.</text>
</comment>
<evidence type="ECO:0000256" key="11">
    <source>
        <dbReference type="HAMAP-Rule" id="MF_01920"/>
    </source>
</evidence>
<evidence type="ECO:0000256" key="10">
    <source>
        <dbReference type="ARBA" id="ARBA00048988"/>
    </source>
</evidence>
<evidence type="ECO:0000259" key="14">
    <source>
        <dbReference type="PROSITE" id="PS51217"/>
    </source>
</evidence>
<dbReference type="InterPro" id="IPR000212">
    <property type="entry name" value="DNA_helicase_UvrD/REP"/>
</dbReference>
<dbReference type="InterPro" id="IPR014017">
    <property type="entry name" value="DNA_helicase_UvrD-like_C"/>
</dbReference>
<keyword evidence="4 11" id="KW-0378">Hydrolase</keyword>
<evidence type="ECO:0000256" key="9">
    <source>
        <dbReference type="ARBA" id="ARBA00034617"/>
    </source>
</evidence>
<dbReference type="InterPro" id="IPR005752">
    <property type="entry name" value="Helicase_Rep"/>
</dbReference>
<evidence type="ECO:0000256" key="8">
    <source>
        <dbReference type="ARBA" id="ARBA00023235"/>
    </source>
</evidence>
<dbReference type="PANTHER" id="PTHR11070:SF64">
    <property type="entry name" value="ATP-DEPENDENT DNA HELICASE REP"/>
    <property type="match status" value="1"/>
</dbReference>
<dbReference type="PROSITE" id="PS51198">
    <property type="entry name" value="UVRD_HELICASE_ATP_BIND"/>
    <property type="match status" value="1"/>
</dbReference>
<keyword evidence="8 11" id="KW-0413">Isomerase</keyword>
<feature type="domain" description="UvrD-like helicase ATP-binding" evidence="13">
    <location>
        <begin position="14"/>
        <end position="293"/>
    </location>
</feature>
<dbReference type="Proteomes" id="UP001065322">
    <property type="component" value="Chromosome"/>
</dbReference>
<evidence type="ECO:0000256" key="7">
    <source>
        <dbReference type="ARBA" id="ARBA00023125"/>
    </source>
</evidence>
<evidence type="ECO:0000313" key="15">
    <source>
        <dbReference type="EMBL" id="UXD89195.1"/>
    </source>
</evidence>
<dbReference type="Gene3D" id="1.10.10.160">
    <property type="match status" value="1"/>
</dbReference>
<reference evidence="16" key="1">
    <citation type="submission" date="2020-06" db="EMBL/GenBank/DDBJ databases">
        <title>Thalassolituus marinus alknpb1M-1, a hydrocarbon-degrading bacterium isolated from the deep-sea overlying water using an in-situ strategy from the South China Sea basin.</title>
        <authorList>
            <person name="Dong C."/>
            <person name="Chen Y."/>
            <person name="Shao Z."/>
        </authorList>
    </citation>
    <scope>NUCLEOTIDE SEQUENCE [LARGE SCALE GENOMIC DNA]</scope>
    <source>
        <strain evidence="16">alknpb1M-1</strain>
    </source>
</reference>
<proteinExistence type="inferred from homology"/>
<dbReference type="InterPro" id="IPR027417">
    <property type="entry name" value="P-loop_NTPase"/>
</dbReference>
<dbReference type="EC" id="5.6.2.4" evidence="11"/>
<dbReference type="InterPro" id="IPR013986">
    <property type="entry name" value="DExx_box_DNA_helicase_dom_sf"/>
</dbReference>
<dbReference type="Gene3D" id="3.40.50.300">
    <property type="entry name" value="P-loop containing nucleotide triphosphate hydrolases"/>
    <property type="match status" value="2"/>
</dbReference>
<gene>
    <name evidence="11 15" type="primary">rep</name>
    <name evidence="15" type="ORF">HUF19_17920</name>
</gene>
<comment type="function">
    <text evidence="11">Rep helicase is a single-stranded DNA-dependent ATPase involved in DNA replication; it can initiate unwinding at a nick in the DNA. It binds to the single-stranded DNA and acts in a progressive fashion along the DNA in the 3' to 5' direction.</text>
</comment>
<keyword evidence="7 11" id="KW-0238">DNA-binding</keyword>
<keyword evidence="5 11" id="KW-0347">Helicase</keyword>
<dbReference type="Pfam" id="PF00580">
    <property type="entry name" value="UvrD-helicase"/>
    <property type="match status" value="1"/>
</dbReference>
<dbReference type="Pfam" id="PF13361">
    <property type="entry name" value="UvrD_C"/>
    <property type="match status" value="1"/>
</dbReference>
<dbReference type="PROSITE" id="PS51217">
    <property type="entry name" value="UVRD_HELICASE_CTER"/>
    <property type="match status" value="1"/>
</dbReference>
<dbReference type="GO" id="GO:0003678">
    <property type="term" value="F:DNA helicase activity"/>
    <property type="evidence" value="ECO:0007669"/>
    <property type="project" value="UniProtKB-EC"/>
</dbReference>
<comment type="catalytic activity">
    <reaction evidence="9 11">
        <text>Couples ATP hydrolysis with the unwinding of duplex DNA by translocating in the 3'-5' direction.</text>
        <dbReference type="EC" id="5.6.2.4"/>
    </reaction>
</comment>
<keyword evidence="16" id="KW-1185">Reference proteome</keyword>
<feature type="domain" description="UvrD-like helicase C-terminal" evidence="14">
    <location>
        <begin position="294"/>
        <end position="577"/>
    </location>
</feature>
<feature type="binding site" evidence="12">
    <location>
        <begin position="35"/>
        <end position="42"/>
    </location>
    <ligand>
        <name>ATP</name>
        <dbReference type="ChEBI" id="CHEBI:30616"/>
    </ligand>
</feature>
<dbReference type="SUPFAM" id="SSF52540">
    <property type="entry name" value="P-loop containing nucleoside triphosphate hydrolases"/>
    <property type="match status" value="1"/>
</dbReference>
<dbReference type="HAMAP" id="MF_01920">
    <property type="entry name" value="Helicase_Rep"/>
    <property type="match status" value="1"/>
</dbReference>
<protein>
    <recommendedName>
        <fullName evidence="11">ATP-dependent DNA helicase Rep</fullName>
        <ecNumber evidence="11">5.6.2.4</ecNumber>
    </recommendedName>
    <alternativeName>
        <fullName evidence="11">DNA 3'-5' helicase Rep</fullName>
    </alternativeName>
</protein>
<dbReference type="Gene3D" id="1.10.486.10">
    <property type="entry name" value="PCRA, domain 4"/>
    <property type="match status" value="1"/>
</dbReference>
<evidence type="ECO:0000259" key="13">
    <source>
        <dbReference type="PROSITE" id="PS51198"/>
    </source>
</evidence>
<dbReference type="InterPro" id="IPR014016">
    <property type="entry name" value="UvrD-like_ATP-bd"/>
</dbReference>
<keyword evidence="3 11" id="KW-0547">Nucleotide-binding</keyword>
<dbReference type="GO" id="GO:0016787">
    <property type="term" value="F:hydrolase activity"/>
    <property type="evidence" value="ECO:0007669"/>
    <property type="project" value="UniProtKB-KW"/>
</dbReference>
<evidence type="ECO:0000313" key="16">
    <source>
        <dbReference type="Proteomes" id="UP001065322"/>
    </source>
</evidence>
<name>A0ABY6AF02_9GAMM</name>
<accession>A0ABY6AF02</accession>
<evidence type="ECO:0000256" key="2">
    <source>
        <dbReference type="ARBA" id="ARBA00022705"/>
    </source>
</evidence>
<comment type="catalytic activity">
    <reaction evidence="10 11">
        <text>ATP + H2O = ADP + phosphate + H(+)</text>
        <dbReference type="Rhea" id="RHEA:13065"/>
        <dbReference type="ChEBI" id="CHEBI:15377"/>
        <dbReference type="ChEBI" id="CHEBI:15378"/>
        <dbReference type="ChEBI" id="CHEBI:30616"/>
        <dbReference type="ChEBI" id="CHEBI:43474"/>
        <dbReference type="ChEBI" id="CHEBI:456216"/>
        <dbReference type="EC" id="5.6.2.4"/>
    </reaction>
</comment>
<keyword evidence="6 11" id="KW-0067">ATP-binding</keyword>
<evidence type="ECO:0000256" key="4">
    <source>
        <dbReference type="ARBA" id="ARBA00022801"/>
    </source>
</evidence>
<evidence type="ECO:0000256" key="3">
    <source>
        <dbReference type="ARBA" id="ARBA00022741"/>
    </source>
</evidence>
<evidence type="ECO:0000256" key="5">
    <source>
        <dbReference type="ARBA" id="ARBA00022806"/>
    </source>
</evidence>
<sequence>MPARQRGKPVVDLSQLNPRQKEAAKYVDGPLLVLAGAGSGKTSVITRKIAYLIGVCGIKSYHIAAVTFTNKAAREMKERVMSLVGKGGAKGLTVSTFHNLGLNIIRHELTTAGYKNGFSILDQDDCKGIIRDVMHREHGDDGDMIELVQNAISNLKNDLIAPDHAIKVASTPQELLIAQTYSVYQRMLKAYNAVDFDDLIMVPTVLFRDHPEVLTRWQKKIRYLLVDEYQDTNTSQYELVKLLVGHRTGLTVVGDDDQSIYAWRGARPENLSLLKKDFPTLKIVKLEQNYRSTGLILNAANRVIDNNPHEFEKKLWSDMGYGDPIKILKCRNDEVEAERIATEIVERRLRYGCGYRDFAVLYRGNHQSRVIEMKLQAYQVPYKLSGGQSFFGRNEIKDIMGYLRLLINPTDDAAFLRVINTPRREIGPTTIEKLGEYAAMRGISMMAATTEMGLEQQLMPKALDRLRRFGHWLEGITRNAYTDDPVAAVKEMISDIDYEGYLLQNSGTPNQAERRMKNVWFLVDSISKMIAKAEELGDECTIEDAVSKLILRDMMEQQEKEDEADQVQLMTLHASKGLEFPHVYIMGMEEELMPHRNSIEADTIEEERRLMYVGITRAKRTLTLTYAGKRRQFGEAMDTTHSRFLDELPPDDIVWEGKTETSAEEQKQRGQETLSSLRNMLADF</sequence>
<evidence type="ECO:0000256" key="1">
    <source>
        <dbReference type="ARBA" id="ARBA00009922"/>
    </source>
</evidence>
<dbReference type="CDD" id="cd17932">
    <property type="entry name" value="DEXQc_UvrD"/>
    <property type="match status" value="1"/>
</dbReference>
<dbReference type="EMBL" id="CP054475">
    <property type="protein sequence ID" value="UXD89195.1"/>
    <property type="molecule type" value="Genomic_DNA"/>
</dbReference>
<comment type="subunit">
    <text evidence="11">Homodimer.</text>
</comment>
<dbReference type="PANTHER" id="PTHR11070">
    <property type="entry name" value="UVRD / RECB / PCRA DNA HELICASE FAMILY MEMBER"/>
    <property type="match status" value="1"/>
</dbReference>
<organism evidence="15 16">
    <name type="scientific">Thalassolituus hydrocarboniclasticus</name>
    <dbReference type="NCBI Taxonomy" id="2742796"/>
    <lineage>
        <taxon>Bacteria</taxon>
        <taxon>Pseudomonadati</taxon>
        <taxon>Pseudomonadota</taxon>
        <taxon>Gammaproteobacteria</taxon>
        <taxon>Oceanospirillales</taxon>
        <taxon>Oceanospirillaceae</taxon>
        <taxon>Thalassolituus</taxon>
    </lineage>
</organism>
<dbReference type="NCBIfam" id="TIGR01074">
    <property type="entry name" value="rep"/>
    <property type="match status" value="1"/>
</dbReference>
<dbReference type="CDD" id="cd18807">
    <property type="entry name" value="SF1_C_UvrD"/>
    <property type="match status" value="1"/>
</dbReference>
<feature type="binding site" evidence="11">
    <location>
        <position position="291"/>
    </location>
    <ligand>
        <name>ATP</name>
        <dbReference type="ChEBI" id="CHEBI:30616"/>
    </ligand>
</feature>
<evidence type="ECO:0000256" key="12">
    <source>
        <dbReference type="PROSITE-ProRule" id="PRU00560"/>
    </source>
</evidence>
<evidence type="ECO:0000256" key="6">
    <source>
        <dbReference type="ARBA" id="ARBA00022840"/>
    </source>
</evidence>